<dbReference type="Proteomes" id="UP000281192">
    <property type="component" value="Chromosome"/>
</dbReference>
<reference evidence="10 13" key="2">
    <citation type="submission" date="2018-01" db="EMBL/GenBank/DDBJ databases">
        <title>Complete genome sequence of Caulobacter flavus RHGG3.</title>
        <authorList>
            <person name="Yang E."/>
        </authorList>
    </citation>
    <scope>NUCLEOTIDE SEQUENCE [LARGE SCALE GENOMIC DNA]</scope>
    <source>
        <strain evidence="10 13">RHGG3</strain>
    </source>
</reference>
<evidence type="ECO:0000313" key="10">
    <source>
        <dbReference type="EMBL" id="AYV48139.1"/>
    </source>
</evidence>
<evidence type="ECO:0000256" key="8">
    <source>
        <dbReference type="SAM" id="Phobius"/>
    </source>
</evidence>
<evidence type="ECO:0000313" key="12">
    <source>
        <dbReference type="Proteomes" id="UP000234483"/>
    </source>
</evidence>
<dbReference type="InterPro" id="IPR042094">
    <property type="entry name" value="T2SS_GspF_sf"/>
</dbReference>
<dbReference type="PANTHER" id="PTHR30012">
    <property type="entry name" value="GENERAL SECRETION PATHWAY PROTEIN"/>
    <property type="match status" value="1"/>
</dbReference>
<keyword evidence="4" id="KW-0997">Cell inner membrane</keyword>
<dbReference type="PANTHER" id="PTHR30012:SF7">
    <property type="entry name" value="PROTEIN TRANSPORT PROTEIN HOFC HOMOLOG"/>
    <property type="match status" value="1"/>
</dbReference>
<keyword evidence="13" id="KW-1185">Reference proteome</keyword>
<evidence type="ECO:0000256" key="5">
    <source>
        <dbReference type="ARBA" id="ARBA00022692"/>
    </source>
</evidence>
<evidence type="ECO:0000256" key="1">
    <source>
        <dbReference type="ARBA" id="ARBA00004429"/>
    </source>
</evidence>
<keyword evidence="7 8" id="KW-0472">Membrane</keyword>
<evidence type="ECO:0000259" key="9">
    <source>
        <dbReference type="Pfam" id="PF00482"/>
    </source>
</evidence>
<dbReference type="KEGG" id="cfh:C1707_18765"/>
<keyword evidence="5 8" id="KW-0812">Transmembrane</keyword>
<comment type="subcellular location">
    <subcellularLocation>
        <location evidence="1">Cell inner membrane</location>
        <topology evidence="1">Multi-pass membrane protein</topology>
    </subcellularLocation>
</comment>
<reference evidence="11 12" key="1">
    <citation type="submission" date="2017-12" db="EMBL/GenBank/DDBJ databases">
        <title>The genome sequence of Caulobacter flavus CGMCC1 15093.</title>
        <authorList>
            <person name="Gao J."/>
            <person name="Mao X."/>
            <person name="Sun J."/>
        </authorList>
    </citation>
    <scope>NUCLEOTIDE SEQUENCE [LARGE SCALE GENOMIC DNA]</scope>
    <source>
        <strain evidence="11 12">CGMCC1 15093</strain>
    </source>
</reference>
<evidence type="ECO:0000256" key="7">
    <source>
        <dbReference type="ARBA" id="ARBA00023136"/>
    </source>
</evidence>
<dbReference type="Pfam" id="PF00482">
    <property type="entry name" value="T2SSF"/>
    <property type="match status" value="2"/>
</dbReference>
<evidence type="ECO:0000313" key="13">
    <source>
        <dbReference type="Proteomes" id="UP000281192"/>
    </source>
</evidence>
<dbReference type="Gene3D" id="1.20.81.30">
    <property type="entry name" value="Type II secretion system (T2SS), domain F"/>
    <property type="match status" value="2"/>
</dbReference>
<dbReference type="PRINTS" id="PR00812">
    <property type="entry name" value="BCTERIALGSPF"/>
</dbReference>
<dbReference type="Proteomes" id="UP000234483">
    <property type="component" value="Unassembled WGS sequence"/>
</dbReference>
<sequence>MPSFAYRAATVGGQLRSGVMQGATREEALARLRQQGLMPIDAQLQGGGERGPARLGGQARSALINAVGELAVLLGAGLSLDRALAVCVENAPDPTLRAALADLLKRVKEGAPLSRSMAEAKGLFSPMAVAMAESGEANGRLDEALARLAQTMERTEALRRTVTSAMVYPAMLAVVAGAVILMMLLFVVPQFQGLFDSADNLPPATRLVLGASEGLRHYGLHGLAALIAIGVLAWRQARQPSTRRALDKALLSAPRLGNLIKAAETARLARVLGSLAAGGVPLPAALEIAQRSLTNSHMAAAIAKVANGLKEGAGLSRPLAATGVLPPLAVSFLRTGEETARLPLMLERLADVLDRDVRIALERLLALLTPLITIVLGTAVAGIIASVMSAILGFNDLALSQ</sequence>
<feature type="transmembrane region" description="Helical" evidence="8">
    <location>
        <begin position="364"/>
        <end position="392"/>
    </location>
</feature>
<dbReference type="InterPro" id="IPR003004">
    <property type="entry name" value="GspF/PilC"/>
</dbReference>
<dbReference type="GO" id="GO:0015628">
    <property type="term" value="P:protein secretion by the type II secretion system"/>
    <property type="evidence" value="ECO:0007669"/>
    <property type="project" value="TreeGrafter"/>
</dbReference>
<dbReference type="EMBL" id="CP026100">
    <property type="protein sequence ID" value="AYV48139.1"/>
    <property type="molecule type" value="Genomic_DNA"/>
</dbReference>
<feature type="domain" description="Type II secretion system protein GspF" evidence="9">
    <location>
        <begin position="269"/>
        <end position="388"/>
    </location>
</feature>
<comment type="similarity">
    <text evidence="2">Belongs to the GSP F family.</text>
</comment>
<organism evidence="11 12">
    <name type="scientific">Caulobacter flavus</name>
    <dbReference type="NCBI Taxonomy" id="1679497"/>
    <lineage>
        <taxon>Bacteria</taxon>
        <taxon>Pseudomonadati</taxon>
        <taxon>Pseudomonadota</taxon>
        <taxon>Alphaproteobacteria</taxon>
        <taxon>Caulobacterales</taxon>
        <taxon>Caulobacteraceae</taxon>
        <taxon>Caulobacter</taxon>
    </lineage>
</organism>
<dbReference type="FunFam" id="1.20.81.30:FF:000001">
    <property type="entry name" value="Type II secretion system protein F"/>
    <property type="match status" value="1"/>
</dbReference>
<dbReference type="AlphaFoldDB" id="A0A2N5CM13"/>
<evidence type="ECO:0000256" key="3">
    <source>
        <dbReference type="ARBA" id="ARBA00022475"/>
    </source>
</evidence>
<dbReference type="InterPro" id="IPR018076">
    <property type="entry name" value="T2SS_GspF_dom"/>
</dbReference>
<feature type="transmembrane region" description="Helical" evidence="8">
    <location>
        <begin position="215"/>
        <end position="234"/>
    </location>
</feature>
<gene>
    <name evidence="10" type="ORF">C1707_18765</name>
    <name evidence="11" type="ORF">CFHF_23785</name>
</gene>
<evidence type="ECO:0000256" key="2">
    <source>
        <dbReference type="ARBA" id="ARBA00005745"/>
    </source>
</evidence>
<dbReference type="EMBL" id="PJRQ01000048">
    <property type="protein sequence ID" value="PLR06936.1"/>
    <property type="molecule type" value="Genomic_DNA"/>
</dbReference>
<accession>A0A2N5CM13</accession>
<dbReference type="RefSeq" id="WP_101715407.1">
    <property type="nucleotide sequence ID" value="NZ_CP026100.1"/>
</dbReference>
<evidence type="ECO:0000256" key="6">
    <source>
        <dbReference type="ARBA" id="ARBA00022989"/>
    </source>
</evidence>
<evidence type="ECO:0000256" key="4">
    <source>
        <dbReference type="ARBA" id="ARBA00022519"/>
    </source>
</evidence>
<feature type="transmembrane region" description="Helical" evidence="8">
    <location>
        <begin position="167"/>
        <end position="195"/>
    </location>
</feature>
<protein>
    <submittedName>
        <fullName evidence="11">Type II secretion system protein</fullName>
    </submittedName>
</protein>
<feature type="domain" description="Type II secretion system protein GspF" evidence="9">
    <location>
        <begin position="69"/>
        <end position="189"/>
    </location>
</feature>
<evidence type="ECO:0000313" key="11">
    <source>
        <dbReference type="EMBL" id="PLR06936.1"/>
    </source>
</evidence>
<name>A0A2N5CM13_9CAUL</name>
<dbReference type="OrthoDB" id="9805682at2"/>
<proteinExistence type="inferred from homology"/>
<keyword evidence="3" id="KW-1003">Cell membrane</keyword>
<dbReference type="GO" id="GO:0005886">
    <property type="term" value="C:plasma membrane"/>
    <property type="evidence" value="ECO:0007669"/>
    <property type="project" value="UniProtKB-SubCell"/>
</dbReference>
<keyword evidence="6 8" id="KW-1133">Transmembrane helix</keyword>